<keyword evidence="1" id="KW-1133">Transmembrane helix</keyword>
<dbReference type="Proteomes" id="UP000636394">
    <property type="component" value="Unassembled WGS sequence"/>
</dbReference>
<dbReference type="PANTHER" id="PTHR37309:SF1">
    <property type="entry name" value="SLR0284 PROTEIN"/>
    <property type="match status" value="1"/>
</dbReference>
<proteinExistence type="predicted"/>
<feature type="transmembrane region" description="Helical" evidence="1">
    <location>
        <begin position="33"/>
        <end position="50"/>
    </location>
</feature>
<reference evidence="3" key="2">
    <citation type="submission" date="2021-04" db="EMBL/GenBank/DDBJ databases">
        <title>Novel species in family Eggerthellaceae.</title>
        <authorList>
            <person name="Zhang G."/>
        </authorList>
    </citation>
    <scope>NUCLEOTIDE SEQUENCE</scope>
    <source>
        <strain evidence="3">Zg-886</strain>
    </source>
</reference>
<keyword evidence="1" id="KW-0812">Transmembrane</keyword>
<reference evidence="2 4" key="1">
    <citation type="submission" date="2019-11" db="EMBL/GenBank/DDBJ databases">
        <title>Eggerthellaceae novel genus isolated from the rectal contents of marmort.</title>
        <authorList>
            <person name="Zhang G."/>
        </authorList>
    </citation>
    <scope>NUCLEOTIDE SEQUENCE [LARGE SCALE GENOMIC DNA]</scope>
    <source>
        <strain evidence="4">zg-886</strain>
        <strain evidence="2">Zg-886</strain>
    </source>
</reference>
<dbReference type="RefSeq" id="WP_165060767.1">
    <property type="nucleotide sequence ID" value="NZ_CP072829.1"/>
</dbReference>
<dbReference type="EMBL" id="CP072829">
    <property type="protein sequence ID" value="QTU84044.1"/>
    <property type="molecule type" value="Genomic_DNA"/>
</dbReference>
<evidence type="ECO:0000256" key="1">
    <source>
        <dbReference type="SAM" id="Phobius"/>
    </source>
</evidence>
<name>A0A9E6MPI5_9ACTN</name>
<feature type="transmembrane region" description="Helical" evidence="1">
    <location>
        <begin position="62"/>
        <end position="85"/>
    </location>
</feature>
<dbReference type="AlphaFoldDB" id="A0A9E6MPI5"/>
<evidence type="ECO:0000313" key="3">
    <source>
        <dbReference type="EMBL" id="QTU84044.1"/>
    </source>
</evidence>
<dbReference type="Pfam" id="PF04020">
    <property type="entry name" value="Phage_holin_4_2"/>
    <property type="match status" value="1"/>
</dbReference>
<keyword evidence="1" id="KW-0472">Membrane</keyword>
<evidence type="ECO:0000313" key="2">
    <source>
        <dbReference type="EMBL" id="NHM14879.1"/>
    </source>
</evidence>
<dbReference type="InterPro" id="IPR007165">
    <property type="entry name" value="Phage_holin_4_2"/>
</dbReference>
<feature type="transmembrane region" description="Helical" evidence="1">
    <location>
        <begin position="91"/>
        <end position="119"/>
    </location>
</feature>
<gene>
    <name evidence="2" type="ORF">GMI68_08950</name>
    <name evidence="3" type="ORF">J7S26_06690</name>
</gene>
<protein>
    <submittedName>
        <fullName evidence="3">Phage holin family protein</fullName>
    </submittedName>
</protein>
<evidence type="ECO:0000313" key="5">
    <source>
        <dbReference type="Proteomes" id="UP000671910"/>
    </source>
</evidence>
<dbReference type="Proteomes" id="UP000671910">
    <property type="component" value="Chromosome"/>
</dbReference>
<sequence length="123" mass="13018">MGFIARWLVTAIAVGVAVWLVPGFTIVGGVESWVAIALFSLVLALVNMSVKPVLQILSLPVTFLTLGIFYLVVNTFMLYIAAWLADGIFQVGFYIASFGSAFVASIVISLVSSIVNSLVGADS</sequence>
<dbReference type="KEGG" id="ebz:J7S26_06690"/>
<feature type="transmembrane region" description="Helical" evidence="1">
    <location>
        <begin position="7"/>
        <end position="27"/>
    </location>
</feature>
<dbReference type="PANTHER" id="PTHR37309">
    <property type="entry name" value="SLR0284 PROTEIN"/>
    <property type="match status" value="1"/>
</dbReference>
<organism evidence="3 5">
    <name type="scientific">Xiamenia xianingshaonis</name>
    <dbReference type="NCBI Taxonomy" id="2682776"/>
    <lineage>
        <taxon>Bacteria</taxon>
        <taxon>Bacillati</taxon>
        <taxon>Actinomycetota</taxon>
        <taxon>Coriobacteriia</taxon>
        <taxon>Eggerthellales</taxon>
        <taxon>Eggerthellaceae</taxon>
        <taxon>Xiamenia</taxon>
    </lineage>
</organism>
<evidence type="ECO:0000313" key="4">
    <source>
        <dbReference type="Proteomes" id="UP000636394"/>
    </source>
</evidence>
<dbReference type="EMBL" id="WPCR01000013">
    <property type="protein sequence ID" value="NHM14879.1"/>
    <property type="molecule type" value="Genomic_DNA"/>
</dbReference>
<keyword evidence="4" id="KW-1185">Reference proteome</keyword>
<accession>A0A9E6MPI5</accession>